<reference evidence="4" key="1">
    <citation type="submission" date="2016-10" db="EMBL/GenBank/DDBJ databases">
        <authorList>
            <person name="Varghese N."/>
            <person name="Submissions S."/>
        </authorList>
    </citation>
    <scope>NUCLEOTIDE SEQUENCE [LARGE SCALE GENOMIC DNA]</scope>
    <source>
        <strain evidence="4">CGMCC 1.7739</strain>
    </source>
</reference>
<dbReference type="Pfam" id="PF05573">
    <property type="entry name" value="NosL"/>
    <property type="match status" value="1"/>
</dbReference>
<dbReference type="EMBL" id="FOOQ01000001">
    <property type="protein sequence ID" value="SFF96934.1"/>
    <property type="molecule type" value="Genomic_DNA"/>
</dbReference>
<dbReference type="InterPro" id="IPR008719">
    <property type="entry name" value="N2O_reductase_NosL"/>
</dbReference>
<feature type="domain" description="Periplasmic copper-binding protein NosD beta helix" evidence="2">
    <location>
        <begin position="390"/>
        <end position="558"/>
    </location>
</feature>
<dbReference type="Gene3D" id="2.160.20.10">
    <property type="entry name" value="Single-stranded right-handed beta-helix, Pectin lyase-like"/>
    <property type="match status" value="1"/>
</dbReference>
<dbReference type="SUPFAM" id="SSF51126">
    <property type="entry name" value="Pectin lyase-like"/>
    <property type="match status" value="1"/>
</dbReference>
<dbReference type="RefSeq" id="WP_092889152.1">
    <property type="nucleotide sequence ID" value="NZ_FOOQ01000001.1"/>
</dbReference>
<evidence type="ECO:0000259" key="2">
    <source>
        <dbReference type="Pfam" id="PF05048"/>
    </source>
</evidence>
<dbReference type="Pfam" id="PF05048">
    <property type="entry name" value="NosD"/>
    <property type="match status" value="1"/>
</dbReference>
<dbReference type="STRING" id="553467.SAMN04488063_0968"/>
<sequence>MALLSPGGTRWLAVVLVGVLAVLSLSFVLTPASGERLQPAAFDDTVTVGGTGIDIRRSEEEGFVVPKAQVYFSNYRYVVGYYGVSAAASELSDSSTTRQFGTPLAVFVSDFSRVEPSLTAEGFVVPEQNRAVGWVTAEDAHFVVGSEARVPSGPVVLGFSDREDADRFAAAHGGRVVDWEGVQRTAADPLDERLEAFRNDEAARDRFANRTVAAAEPLFDRPRSVVVGDDAPTVAAAVADAPPDTTVYLPPGTYRTDGLVVNRSITLAGAGEETVLRGDGNGSVVHAKADRVGVANLRIDGVGTVGSRGPDRRDVTTDWDTSVQLAYGYGDAGIVLDGSNGSAVSGARIETNASGILVRGSDRTVVEGVTVDGAPTPEEGFMGAILIDGRSVVENSTFRGGRDGVYTHRADGSVVRRNRMVGGRYGVHEMYTSNTLVADNTVRDAQSGVIVMTRPVGNIVVGNDVRDSTYGVVPAGGESLYADNVVVNNGYGLQVAGDRNAFVGNVVVGNRVGVRGNEILPTNWAIRNDVVDNDRRVEVTLGPTRTWTHGGVGNHWGELPLTDADSDGVYDRTYRPSGAVDGRLGETPGATTLARSPAATTLRGVQDVVSGLRQSGVVDSAPRTSPFRPAAVERARANATDGGETA</sequence>
<dbReference type="AlphaFoldDB" id="A0A1I2MZA6"/>
<dbReference type="Gene3D" id="3.30.70.2050">
    <property type="match status" value="1"/>
</dbReference>
<evidence type="ECO:0000256" key="1">
    <source>
        <dbReference type="SAM" id="MobiDB-lite"/>
    </source>
</evidence>
<dbReference type="SUPFAM" id="SSF160387">
    <property type="entry name" value="NosL/MerB-like"/>
    <property type="match status" value="1"/>
</dbReference>
<evidence type="ECO:0000313" key="4">
    <source>
        <dbReference type="Proteomes" id="UP000198876"/>
    </source>
</evidence>
<accession>A0A1I2MZA6</accession>
<organism evidence="3 4">
    <name type="scientific">Halopelagius inordinatus</name>
    <dbReference type="NCBI Taxonomy" id="553467"/>
    <lineage>
        <taxon>Archaea</taxon>
        <taxon>Methanobacteriati</taxon>
        <taxon>Methanobacteriota</taxon>
        <taxon>Stenosarchaea group</taxon>
        <taxon>Halobacteria</taxon>
        <taxon>Halobacteriales</taxon>
        <taxon>Haloferacaceae</taxon>
    </lineage>
</organism>
<name>A0A1I2MZA6_9EURY</name>
<dbReference type="InterPro" id="IPR007742">
    <property type="entry name" value="NosD_dom"/>
</dbReference>
<proteinExistence type="predicted"/>
<dbReference type="InterPro" id="IPR011050">
    <property type="entry name" value="Pectin_lyase_fold/virulence"/>
</dbReference>
<dbReference type="InterPro" id="IPR012334">
    <property type="entry name" value="Pectin_lyas_fold"/>
</dbReference>
<feature type="region of interest" description="Disordered" evidence="1">
    <location>
        <begin position="616"/>
        <end position="646"/>
    </location>
</feature>
<dbReference type="OrthoDB" id="29186at2157"/>
<dbReference type="SMART" id="SM00710">
    <property type="entry name" value="PbH1"/>
    <property type="match status" value="7"/>
</dbReference>
<dbReference type="InterPro" id="IPR006626">
    <property type="entry name" value="PbH1"/>
</dbReference>
<keyword evidence="4" id="KW-1185">Reference proteome</keyword>
<evidence type="ECO:0000313" key="3">
    <source>
        <dbReference type="EMBL" id="SFF96934.1"/>
    </source>
</evidence>
<dbReference type="Proteomes" id="UP000198876">
    <property type="component" value="Unassembled WGS sequence"/>
</dbReference>
<protein>
    <submittedName>
        <fullName evidence="3">Nitrous oxidase accessory protein NosD, contains tandem CASH domains</fullName>
    </submittedName>
</protein>
<gene>
    <name evidence="3" type="ORF">SAMN04488063_0968</name>
</gene>